<protein>
    <submittedName>
        <fullName evidence="3">PepSY domain-containing protein</fullName>
    </submittedName>
</protein>
<evidence type="ECO:0000256" key="1">
    <source>
        <dbReference type="SAM" id="SignalP"/>
    </source>
</evidence>
<organism evidence="3 4">
    <name type="scientific">Fuscovulum blasticum DSM 2131</name>
    <dbReference type="NCBI Taxonomy" id="1188250"/>
    <lineage>
        <taxon>Bacteria</taxon>
        <taxon>Pseudomonadati</taxon>
        <taxon>Pseudomonadota</taxon>
        <taxon>Alphaproteobacteria</taxon>
        <taxon>Rhodobacterales</taxon>
        <taxon>Paracoccaceae</taxon>
        <taxon>Pseudogemmobacter</taxon>
    </lineage>
</organism>
<evidence type="ECO:0000313" key="4">
    <source>
        <dbReference type="Proteomes" id="UP000241362"/>
    </source>
</evidence>
<reference evidence="3 4" key="1">
    <citation type="submission" date="2018-03" db="EMBL/GenBank/DDBJ databases">
        <title>Rhodobacter blasticus.</title>
        <authorList>
            <person name="Meyer T.E."/>
            <person name="Miller S."/>
            <person name="Lodha T."/>
            <person name="Gandham S."/>
            <person name="Chintalapati S."/>
            <person name="Chintalapati V.R."/>
        </authorList>
    </citation>
    <scope>NUCLEOTIDE SEQUENCE [LARGE SCALE GENOMIC DNA]</scope>
    <source>
        <strain evidence="3 4">DSM 2131</strain>
    </source>
</reference>
<accession>A0A2T4JBM4</accession>
<dbReference type="EMBL" id="PZKE01000004">
    <property type="protein sequence ID" value="PTE15320.1"/>
    <property type="molecule type" value="Genomic_DNA"/>
</dbReference>
<sequence length="104" mass="11437">MRKTLTVLTLAALMAAGAVRADDDCVVPMTDWQPREAVARLAAEKGWTVRRIKIDDGCYEIVGTDATGRRIEVKLHPGTLSVVEMEYEDNDEHEGGHGLKQGDD</sequence>
<dbReference type="Pfam" id="PF13670">
    <property type="entry name" value="PepSY_2"/>
    <property type="match status" value="1"/>
</dbReference>
<name>A0A2T4JBM4_FUSBL</name>
<evidence type="ECO:0000313" key="3">
    <source>
        <dbReference type="EMBL" id="PTE15320.1"/>
    </source>
</evidence>
<dbReference type="AlphaFoldDB" id="A0A2T4JBM4"/>
<proteinExistence type="predicted"/>
<evidence type="ECO:0000259" key="2">
    <source>
        <dbReference type="Pfam" id="PF13670"/>
    </source>
</evidence>
<dbReference type="InterPro" id="IPR025711">
    <property type="entry name" value="PepSY"/>
</dbReference>
<gene>
    <name evidence="3" type="ORF">C5F44_05825</name>
</gene>
<feature type="signal peptide" evidence="1">
    <location>
        <begin position="1"/>
        <end position="21"/>
    </location>
</feature>
<comment type="caution">
    <text evidence="3">The sequence shown here is derived from an EMBL/GenBank/DDBJ whole genome shotgun (WGS) entry which is preliminary data.</text>
</comment>
<dbReference type="RefSeq" id="WP_107672569.1">
    <property type="nucleotide sequence ID" value="NZ_PZKE01000004.1"/>
</dbReference>
<dbReference type="Proteomes" id="UP000241362">
    <property type="component" value="Unassembled WGS sequence"/>
</dbReference>
<keyword evidence="4" id="KW-1185">Reference proteome</keyword>
<feature type="chain" id="PRO_5015475219" evidence="1">
    <location>
        <begin position="22"/>
        <end position="104"/>
    </location>
</feature>
<keyword evidence="1" id="KW-0732">Signal</keyword>
<feature type="domain" description="PepSY" evidence="2">
    <location>
        <begin position="6"/>
        <end position="85"/>
    </location>
</feature>